<dbReference type="InterPro" id="IPR002104">
    <property type="entry name" value="Integrase_catalytic"/>
</dbReference>
<evidence type="ECO:0000313" key="4">
    <source>
        <dbReference type="Proteomes" id="UP000237222"/>
    </source>
</evidence>
<dbReference type="Gene3D" id="1.10.443.10">
    <property type="entry name" value="Intergrase catalytic core"/>
    <property type="match status" value="1"/>
</dbReference>
<dbReference type="PROSITE" id="PS51898">
    <property type="entry name" value="TYR_RECOMBINASE"/>
    <property type="match status" value="1"/>
</dbReference>
<keyword evidence="1" id="KW-0233">DNA recombination</keyword>
<dbReference type="GO" id="GO:0006310">
    <property type="term" value="P:DNA recombination"/>
    <property type="evidence" value="ECO:0007669"/>
    <property type="project" value="UniProtKB-KW"/>
</dbReference>
<dbReference type="RefSeq" id="WP_103685577.1">
    <property type="nucleotide sequence ID" value="NZ_PQGG01000038.1"/>
</dbReference>
<sequence>MRRTMLTVDESGLDRKFLTESEVRELLQAAKRNRHGTRDYCMLLIGYRHGYRVSELIDVRMSDIDLEAGRIFVRRSKGSLSTSQPLQGDEIRALRAWLRVRGSDPSPFLFVAICILRLDIEISSR</sequence>
<evidence type="ECO:0000313" key="3">
    <source>
        <dbReference type="EMBL" id="POP51535.1"/>
    </source>
</evidence>
<dbReference type="Pfam" id="PF00589">
    <property type="entry name" value="Phage_integrase"/>
    <property type="match status" value="1"/>
</dbReference>
<organism evidence="3 4">
    <name type="scientific">Zhongshania marina</name>
    <dbReference type="NCBI Taxonomy" id="2304603"/>
    <lineage>
        <taxon>Bacteria</taxon>
        <taxon>Pseudomonadati</taxon>
        <taxon>Pseudomonadota</taxon>
        <taxon>Gammaproteobacteria</taxon>
        <taxon>Cellvibrionales</taxon>
        <taxon>Spongiibacteraceae</taxon>
        <taxon>Zhongshania</taxon>
    </lineage>
</organism>
<dbReference type="AlphaFoldDB" id="A0A2S4HC19"/>
<reference evidence="3" key="1">
    <citation type="submission" date="2018-01" db="EMBL/GenBank/DDBJ databases">
        <authorList>
            <person name="Yu X.-D."/>
        </authorList>
    </citation>
    <scope>NUCLEOTIDE SEQUENCE</scope>
    <source>
        <strain evidence="3">ZX-21</strain>
    </source>
</reference>
<feature type="domain" description="Tyr recombinase" evidence="2">
    <location>
        <begin position="13"/>
        <end position="125"/>
    </location>
</feature>
<dbReference type="InterPro" id="IPR011010">
    <property type="entry name" value="DNA_brk_join_enz"/>
</dbReference>
<dbReference type="InterPro" id="IPR013762">
    <property type="entry name" value="Integrase-like_cat_sf"/>
</dbReference>
<dbReference type="EMBL" id="PQGG01000038">
    <property type="protein sequence ID" value="POP51535.1"/>
    <property type="molecule type" value="Genomic_DNA"/>
</dbReference>
<dbReference type="GO" id="GO:0015074">
    <property type="term" value="P:DNA integration"/>
    <property type="evidence" value="ECO:0007669"/>
    <property type="project" value="InterPro"/>
</dbReference>
<dbReference type="Proteomes" id="UP000237222">
    <property type="component" value="Unassembled WGS sequence"/>
</dbReference>
<evidence type="ECO:0000256" key="1">
    <source>
        <dbReference type="ARBA" id="ARBA00023172"/>
    </source>
</evidence>
<name>A0A2S4HC19_9GAMM</name>
<dbReference type="SUPFAM" id="SSF56349">
    <property type="entry name" value="DNA breaking-rejoining enzymes"/>
    <property type="match status" value="1"/>
</dbReference>
<evidence type="ECO:0000259" key="2">
    <source>
        <dbReference type="PROSITE" id="PS51898"/>
    </source>
</evidence>
<gene>
    <name evidence="3" type="ORF">C0068_16495</name>
</gene>
<dbReference type="GO" id="GO:0003677">
    <property type="term" value="F:DNA binding"/>
    <property type="evidence" value="ECO:0007669"/>
    <property type="project" value="InterPro"/>
</dbReference>
<comment type="caution">
    <text evidence="3">The sequence shown here is derived from an EMBL/GenBank/DDBJ whole genome shotgun (WGS) entry which is preliminary data.</text>
</comment>
<proteinExistence type="predicted"/>
<accession>A0A2S4HC19</accession>
<protein>
    <recommendedName>
        <fullName evidence="2">Tyr recombinase domain-containing protein</fullName>
    </recommendedName>
</protein>